<dbReference type="InterPro" id="IPR001932">
    <property type="entry name" value="PPM-type_phosphatase-like_dom"/>
</dbReference>
<feature type="transmembrane region" description="Helical" evidence="3">
    <location>
        <begin position="111"/>
        <end position="129"/>
    </location>
</feature>
<dbReference type="Proteomes" id="UP001500221">
    <property type="component" value="Unassembled WGS sequence"/>
</dbReference>
<evidence type="ECO:0000313" key="5">
    <source>
        <dbReference type="EMBL" id="GAA5154482.1"/>
    </source>
</evidence>
<gene>
    <name evidence="5" type="ORF">GCM10023340_38100</name>
</gene>
<dbReference type="SUPFAM" id="SSF81606">
    <property type="entry name" value="PP2C-like"/>
    <property type="match status" value="1"/>
</dbReference>
<dbReference type="Gene3D" id="3.60.40.10">
    <property type="entry name" value="PPM-type phosphatase domain"/>
    <property type="match status" value="1"/>
</dbReference>
<protein>
    <submittedName>
        <fullName evidence="5">PP2C family protein-serine/threonine phosphatase</fullName>
    </submittedName>
</protein>
<evidence type="ECO:0000256" key="1">
    <source>
        <dbReference type="ARBA" id="ARBA00022801"/>
    </source>
</evidence>
<keyword evidence="6" id="KW-1185">Reference proteome</keyword>
<keyword evidence="3" id="KW-0812">Transmembrane</keyword>
<keyword evidence="3" id="KW-1133">Transmembrane helix</keyword>
<comment type="caution">
    <text evidence="5">The sequence shown here is derived from an EMBL/GenBank/DDBJ whole genome shotgun (WGS) entry which is preliminary data.</text>
</comment>
<feature type="compositionally biased region" description="Low complexity" evidence="2">
    <location>
        <begin position="7"/>
        <end position="25"/>
    </location>
</feature>
<reference evidence="6" key="1">
    <citation type="journal article" date="2019" name="Int. J. Syst. Evol. Microbiol.">
        <title>The Global Catalogue of Microorganisms (GCM) 10K type strain sequencing project: providing services to taxonomists for standard genome sequencing and annotation.</title>
        <authorList>
            <consortium name="The Broad Institute Genomics Platform"/>
            <consortium name="The Broad Institute Genome Sequencing Center for Infectious Disease"/>
            <person name="Wu L."/>
            <person name="Ma J."/>
        </authorList>
    </citation>
    <scope>NUCLEOTIDE SEQUENCE [LARGE SCALE GENOMIC DNA]</scope>
    <source>
        <strain evidence="6">JCM 18459</strain>
    </source>
</reference>
<feature type="transmembrane region" description="Helical" evidence="3">
    <location>
        <begin position="80"/>
        <end position="99"/>
    </location>
</feature>
<evidence type="ECO:0000256" key="2">
    <source>
        <dbReference type="SAM" id="MobiDB-lite"/>
    </source>
</evidence>
<dbReference type="SMART" id="SM00331">
    <property type="entry name" value="PP2C_SIG"/>
    <property type="match status" value="1"/>
</dbReference>
<dbReference type="EMBL" id="BAABKG010000005">
    <property type="protein sequence ID" value="GAA5154482.1"/>
    <property type="molecule type" value="Genomic_DNA"/>
</dbReference>
<dbReference type="InterPro" id="IPR036457">
    <property type="entry name" value="PPM-type-like_dom_sf"/>
</dbReference>
<accession>A0ABP9PYU8</accession>
<evidence type="ECO:0000256" key="3">
    <source>
        <dbReference type="SAM" id="Phobius"/>
    </source>
</evidence>
<sequence>MTSITYTDPTDGPRGPGRPQRARSASLRRRLRRAASVNEYRLAAALVLFSLTVAVLVSVFPERMPFSALTLPVVVGSIMLGPRTLPWFVVFDMAVLTFCVSQQIQITPRTVGAVVVMFTIALVVLLTSFRRARLGVTALRGETMFIDLRDRILHQGYIPELPDGWLVESALHSAGGTAFAGDFVVASRSRDGASLSLVVVDVSGKGQDAGTRALLLSGAMGGLLSALPPADFLPAANDYLLRQDWDEGFATAVHLHVHLATGDYEVRAAGHPPPAHRRAGTGGWTVLHTEGPVLGLVPDAEFVCVSGHLESGDSVLLYTDGMVEEPSVDIEVGIERMIEQANSLLRASASGAAARLAGSVGSKDDDRAMLVVNRD</sequence>
<evidence type="ECO:0000259" key="4">
    <source>
        <dbReference type="SMART" id="SM00331"/>
    </source>
</evidence>
<dbReference type="InterPro" id="IPR052016">
    <property type="entry name" value="Bact_Sigma-Reg"/>
</dbReference>
<proteinExistence type="predicted"/>
<name>A0ABP9PYU8_9ACTN</name>
<dbReference type="PANTHER" id="PTHR43156">
    <property type="entry name" value="STAGE II SPORULATION PROTEIN E-RELATED"/>
    <property type="match status" value="1"/>
</dbReference>
<evidence type="ECO:0000313" key="6">
    <source>
        <dbReference type="Proteomes" id="UP001500221"/>
    </source>
</evidence>
<keyword evidence="3" id="KW-0472">Membrane</keyword>
<feature type="region of interest" description="Disordered" evidence="2">
    <location>
        <begin position="1"/>
        <end position="25"/>
    </location>
</feature>
<organism evidence="5 6">
    <name type="scientific">Nocardioides marinquilinus</name>
    <dbReference type="NCBI Taxonomy" id="1210400"/>
    <lineage>
        <taxon>Bacteria</taxon>
        <taxon>Bacillati</taxon>
        <taxon>Actinomycetota</taxon>
        <taxon>Actinomycetes</taxon>
        <taxon>Propionibacteriales</taxon>
        <taxon>Nocardioidaceae</taxon>
        <taxon>Nocardioides</taxon>
    </lineage>
</organism>
<dbReference type="Pfam" id="PF07228">
    <property type="entry name" value="SpoIIE"/>
    <property type="match status" value="1"/>
</dbReference>
<feature type="domain" description="PPM-type phosphatase" evidence="4">
    <location>
        <begin position="162"/>
        <end position="374"/>
    </location>
</feature>
<keyword evidence="1" id="KW-0378">Hydrolase</keyword>
<dbReference type="PANTHER" id="PTHR43156:SF2">
    <property type="entry name" value="STAGE II SPORULATION PROTEIN E"/>
    <property type="match status" value="1"/>
</dbReference>
<dbReference type="RefSeq" id="WP_345462442.1">
    <property type="nucleotide sequence ID" value="NZ_BAABKG010000005.1"/>
</dbReference>
<feature type="transmembrane region" description="Helical" evidence="3">
    <location>
        <begin position="40"/>
        <end position="60"/>
    </location>
</feature>